<protein>
    <submittedName>
        <fullName evidence="1">Unnamed protein product</fullName>
    </submittedName>
</protein>
<accession>A0AAN4YI16</accession>
<reference evidence="1" key="1">
    <citation type="submission" date="2023-04" db="EMBL/GenBank/DDBJ databases">
        <title>Aspergillus oryzae NBRC 4228.</title>
        <authorList>
            <person name="Ichikawa N."/>
            <person name="Sato H."/>
            <person name="Tonouchi N."/>
        </authorList>
    </citation>
    <scope>NUCLEOTIDE SEQUENCE</scope>
    <source>
        <strain evidence="1">NBRC 4228</strain>
    </source>
</reference>
<comment type="caution">
    <text evidence="1">The sequence shown here is derived from an EMBL/GenBank/DDBJ whole genome shotgun (WGS) entry which is preliminary data.</text>
</comment>
<name>A0AAN4YI16_ASPOZ</name>
<dbReference type="AlphaFoldDB" id="A0AAN4YI16"/>
<evidence type="ECO:0000313" key="2">
    <source>
        <dbReference type="Proteomes" id="UP001165205"/>
    </source>
</evidence>
<organism evidence="1 2">
    <name type="scientific">Aspergillus oryzae</name>
    <name type="common">Yellow koji mold</name>
    <dbReference type="NCBI Taxonomy" id="5062"/>
    <lineage>
        <taxon>Eukaryota</taxon>
        <taxon>Fungi</taxon>
        <taxon>Dikarya</taxon>
        <taxon>Ascomycota</taxon>
        <taxon>Pezizomycotina</taxon>
        <taxon>Eurotiomycetes</taxon>
        <taxon>Eurotiomycetidae</taxon>
        <taxon>Eurotiales</taxon>
        <taxon>Aspergillaceae</taxon>
        <taxon>Aspergillus</taxon>
        <taxon>Aspergillus subgen. Circumdati</taxon>
    </lineage>
</organism>
<dbReference type="Proteomes" id="UP001165205">
    <property type="component" value="Unassembled WGS sequence"/>
</dbReference>
<evidence type="ECO:0000313" key="1">
    <source>
        <dbReference type="EMBL" id="GMG27873.1"/>
    </source>
</evidence>
<sequence>MSGDICHVLAYQFQLAIGEVPPSEDRVSQQGIFITLQPIPIPLTPNPLTRAVSNLARLTIALTSVIQNTRMISISADIDQSSSVSKALVDTNNLTTIAGSGTLDIHVALALAGAVSAGPVHFAVVFGVEVDDL</sequence>
<dbReference type="EMBL" id="BSYA01000039">
    <property type="protein sequence ID" value="GMG27873.1"/>
    <property type="molecule type" value="Genomic_DNA"/>
</dbReference>
<proteinExistence type="predicted"/>
<gene>
    <name evidence="1" type="ORF">Aory04_000441100</name>
</gene>